<evidence type="ECO:0000313" key="12">
    <source>
        <dbReference type="EMBL" id="ATW26417.1"/>
    </source>
</evidence>
<evidence type="ECO:0000259" key="11">
    <source>
        <dbReference type="PROSITE" id="PS50113"/>
    </source>
</evidence>
<evidence type="ECO:0000256" key="5">
    <source>
        <dbReference type="ARBA" id="ARBA00022741"/>
    </source>
</evidence>
<dbReference type="InterPro" id="IPR003594">
    <property type="entry name" value="HATPase_dom"/>
</dbReference>
<proteinExistence type="predicted"/>
<keyword evidence="8" id="KW-0902">Two-component regulatory system</keyword>
<feature type="domain" description="PAC" evidence="11">
    <location>
        <begin position="122"/>
        <end position="173"/>
    </location>
</feature>
<dbReference type="CDD" id="cd00130">
    <property type="entry name" value="PAS"/>
    <property type="match status" value="1"/>
</dbReference>
<dbReference type="PROSITE" id="PS50109">
    <property type="entry name" value="HIS_KIN"/>
    <property type="match status" value="1"/>
</dbReference>
<feature type="domain" description="Histidine kinase" evidence="10">
    <location>
        <begin position="303"/>
        <end position="507"/>
    </location>
</feature>
<dbReference type="KEGG" id="fwa:DCMF_18130"/>
<dbReference type="Pfam" id="PF02518">
    <property type="entry name" value="HATPase_c"/>
    <property type="match status" value="1"/>
</dbReference>
<dbReference type="Proteomes" id="UP000323521">
    <property type="component" value="Chromosome"/>
</dbReference>
<evidence type="ECO:0000256" key="7">
    <source>
        <dbReference type="ARBA" id="ARBA00022840"/>
    </source>
</evidence>
<dbReference type="InterPro" id="IPR013656">
    <property type="entry name" value="PAS_4"/>
</dbReference>
<keyword evidence="9" id="KW-0175">Coiled coil</keyword>
<protein>
    <recommendedName>
        <fullName evidence="2">histidine kinase</fullName>
        <ecNumber evidence="2">2.7.13.3</ecNumber>
    </recommendedName>
</protein>
<evidence type="ECO:0000259" key="10">
    <source>
        <dbReference type="PROSITE" id="PS50109"/>
    </source>
</evidence>
<keyword evidence="3" id="KW-0597">Phosphoprotein</keyword>
<dbReference type="SMART" id="SM00387">
    <property type="entry name" value="HATPase_c"/>
    <property type="match status" value="1"/>
</dbReference>
<dbReference type="SUPFAM" id="SSF47384">
    <property type="entry name" value="Homodimeric domain of signal transducing histidine kinase"/>
    <property type="match status" value="1"/>
</dbReference>
<name>A0A3G1KVI6_FORW1</name>
<comment type="catalytic activity">
    <reaction evidence="1">
        <text>ATP + protein L-histidine = ADP + protein N-phospho-L-histidine.</text>
        <dbReference type="EC" id="2.7.13.3"/>
    </reaction>
</comment>
<evidence type="ECO:0000313" key="13">
    <source>
        <dbReference type="Proteomes" id="UP000323521"/>
    </source>
</evidence>
<dbReference type="InterPro" id="IPR036097">
    <property type="entry name" value="HisK_dim/P_sf"/>
</dbReference>
<dbReference type="RefSeq" id="WP_148135727.1">
    <property type="nucleotide sequence ID" value="NZ_CP017634.1"/>
</dbReference>
<evidence type="ECO:0000256" key="9">
    <source>
        <dbReference type="SAM" id="Coils"/>
    </source>
</evidence>
<evidence type="ECO:0000256" key="6">
    <source>
        <dbReference type="ARBA" id="ARBA00022777"/>
    </source>
</evidence>
<keyword evidence="7" id="KW-0067">ATP-binding</keyword>
<dbReference type="InterPro" id="IPR000014">
    <property type="entry name" value="PAS"/>
</dbReference>
<dbReference type="PANTHER" id="PTHR43065:SF46">
    <property type="entry name" value="C4-DICARBOXYLATE TRANSPORT SENSOR PROTEIN DCTB"/>
    <property type="match status" value="1"/>
</dbReference>
<dbReference type="InterPro" id="IPR035965">
    <property type="entry name" value="PAS-like_dom_sf"/>
</dbReference>
<dbReference type="CDD" id="cd00082">
    <property type="entry name" value="HisKA"/>
    <property type="match status" value="1"/>
</dbReference>
<dbReference type="Gene3D" id="3.30.565.10">
    <property type="entry name" value="Histidine kinase-like ATPase, C-terminal domain"/>
    <property type="match status" value="1"/>
</dbReference>
<dbReference type="Gene3D" id="3.30.450.20">
    <property type="entry name" value="PAS domain"/>
    <property type="match status" value="2"/>
</dbReference>
<reference evidence="12 13" key="1">
    <citation type="submission" date="2016-10" db="EMBL/GenBank/DDBJ databases">
        <title>Complete Genome Sequence of Peptococcaceae strain DCMF.</title>
        <authorList>
            <person name="Edwards R.J."/>
            <person name="Holland S.I."/>
            <person name="Deshpande N.P."/>
            <person name="Wong Y.K."/>
            <person name="Ertan H."/>
            <person name="Manefield M."/>
            <person name="Russell T.L."/>
            <person name="Lee M.J."/>
        </authorList>
    </citation>
    <scope>NUCLEOTIDE SEQUENCE [LARGE SCALE GENOMIC DNA]</scope>
    <source>
        <strain evidence="12 13">DCMF</strain>
    </source>
</reference>
<dbReference type="GO" id="GO:0000155">
    <property type="term" value="F:phosphorelay sensor kinase activity"/>
    <property type="evidence" value="ECO:0007669"/>
    <property type="project" value="InterPro"/>
</dbReference>
<sequence length="512" mass="58749">MSSDKETFNNKLLKQLYQKSLTEIKRLELQLEIERLKIVRTERSLQYQVDLFDKCFQSFLSPTAIMDQGFNFIKVNKAYANLVGKEVADFPGHNHFEFYPSDTREIFEHVVKTKKPYSVLNRVFSYMYDPDKGMTFWDGDLVPVLDRENEVEFLILTLNDVTERVRIAKELEYFFDLSLDGFVMLGFDGEIIRMNHSFRNIFELKQEGQANSFWARIENKIHGEDREETKKMKTDLQKGVSVRHFENRILLNGVCKWLSWEALSCKEREIIFLVVRDITQQKKLEKELARLDRLNLIGEMASSIAHEIRNPLSVVRGFLELMKEKEILSGDTEGIDLMIDELDRANSIISEFLSLAKDKPIDLKIASLNNILQNVCPLIMADAIKSDKEIILDLGNIPDIPLDEKEIRQLILNLVRNGLEAMSPGGTLFLKSYFSGQEVVLEVEDSGSGIPQEVLDRFGQPFVTTKENGTGLGVSVCYKICERHQAKMGFQTSPEGTTVSVKFAVENKTKKG</sequence>
<dbReference type="InterPro" id="IPR000700">
    <property type="entry name" value="PAS-assoc_C"/>
</dbReference>
<evidence type="ECO:0000256" key="3">
    <source>
        <dbReference type="ARBA" id="ARBA00022553"/>
    </source>
</evidence>
<dbReference type="InterPro" id="IPR036890">
    <property type="entry name" value="HATPase_C_sf"/>
</dbReference>
<dbReference type="EC" id="2.7.13.3" evidence="2"/>
<evidence type="ECO:0000256" key="8">
    <source>
        <dbReference type="ARBA" id="ARBA00023012"/>
    </source>
</evidence>
<organism evidence="12 13">
    <name type="scientific">Formimonas warabiya</name>
    <dbReference type="NCBI Taxonomy" id="1761012"/>
    <lineage>
        <taxon>Bacteria</taxon>
        <taxon>Bacillati</taxon>
        <taxon>Bacillota</taxon>
        <taxon>Clostridia</taxon>
        <taxon>Eubacteriales</taxon>
        <taxon>Peptococcaceae</taxon>
        <taxon>Candidatus Formimonas</taxon>
    </lineage>
</organism>
<keyword evidence="6" id="KW-0418">Kinase</keyword>
<dbReference type="EMBL" id="CP017634">
    <property type="protein sequence ID" value="ATW26417.1"/>
    <property type="molecule type" value="Genomic_DNA"/>
</dbReference>
<evidence type="ECO:0000256" key="2">
    <source>
        <dbReference type="ARBA" id="ARBA00012438"/>
    </source>
</evidence>
<dbReference type="GO" id="GO:0005524">
    <property type="term" value="F:ATP binding"/>
    <property type="evidence" value="ECO:0007669"/>
    <property type="project" value="UniProtKB-KW"/>
</dbReference>
<dbReference type="OrthoDB" id="505470at2"/>
<dbReference type="InterPro" id="IPR003661">
    <property type="entry name" value="HisK_dim/P_dom"/>
</dbReference>
<accession>A0A3G1KVI6</accession>
<evidence type="ECO:0000256" key="4">
    <source>
        <dbReference type="ARBA" id="ARBA00022679"/>
    </source>
</evidence>
<keyword evidence="4" id="KW-0808">Transferase</keyword>
<dbReference type="PROSITE" id="PS50113">
    <property type="entry name" value="PAC"/>
    <property type="match status" value="1"/>
</dbReference>
<dbReference type="Gene3D" id="1.10.287.130">
    <property type="match status" value="1"/>
</dbReference>
<dbReference type="SMART" id="SM00388">
    <property type="entry name" value="HisKA"/>
    <property type="match status" value="1"/>
</dbReference>
<gene>
    <name evidence="12" type="ORF">DCMF_18130</name>
</gene>
<dbReference type="SUPFAM" id="SSF55785">
    <property type="entry name" value="PYP-like sensor domain (PAS domain)"/>
    <property type="match status" value="2"/>
</dbReference>
<feature type="coiled-coil region" evidence="9">
    <location>
        <begin position="10"/>
        <end position="44"/>
    </location>
</feature>
<dbReference type="Pfam" id="PF13188">
    <property type="entry name" value="PAS_8"/>
    <property type="match status" value="1"/>
</dbReference>
<dbReference type="InterPro" id="IPR004358">
    <property type="entry name" value="Sig_transdc_His_kin-like_C"/>
</dbReference>
<evidence type="ECO:0000256" key="1">
    <source>
        <dbReference type="ARBA" id="ARBA00000085"/>
    </source>
</evidence>
<keyword evidence="13" id="KW-1185">Reference proteome</keyword>
<dbReference type="PRINTS" id="PR00344">
    <property type="entry name" value="BCTRLSENSOR"/>
</dbReference>
<dbReference type="SUPFAM" id="SSF55874">
    <property type="entry name" value="ATPase domain of HSP90 chaperone/DNA topoisomerase II/histidine kinase"/>
    <property type="match status" value="1"/>
</dbReference>
<dbReference type="Pfam" id="PF00512">
    <property type="entry name" value="HisKA"/>
    <property type="match status" value="1"/>
</dbReference>
<dbReference type="PANTHER" id="PTHR43065">
    <property type="entry name" value="SENSOR HISTIDINE KINASE"/>
    <property type="match status" value="1"/>
</dbReference>
<dbReference type="InterPro" id="IPR005467">
    <property type="entry name" value="His_kinase_dom"/>
</dbReference>
<dbReference type="NCBIfam" id="TIGR00229">
    <property type="entry name" value="sensory_box"/>
    <property type="match status" value="2"/>
</dbReference>
<dbReference type="Pfam" id="PF08448">
    <property type="entry name" value="PAS_4"/>
    <property type="match status" value="1"/>
</dbReference>
<dbReference type="AlphaFoldDB" id="A0A3G1KVI6"/>
<keyword evidence="5" id="KW-0547">Nucleotide-binding</keyword>